<sequence length="248" mass="27082">MGSADHQQEQLLLQQLQVAVPVSFESVVLPSSPHKHVGLVVVDEVNGFCTVGAGNLAPQQPDEQVAQMVKETVQMAKAFSSRGWPILALLDTHEEHKPEPPYPPHCIRGTGEENLIPELKWLESDPNALLLGKDCIDGFIGGIQDDGSNTIVDWIKENQIHQVLVVGICTDVCVLDFVTSLLSARNHGILDPLKEVLVYSEACSTYDLPTHVAVTIDGAIAHPQKVMHYIGLYFAKTRGARIVDKVSL</sequence>
<evidence type="ECO:0000256" key="1">
    <source>
        <dbReference type="ARBA" id="ARBA00006336"/>
    </source>
</evidence>
<dbReference type="PANTHER" id="PTHR47297">
    <property type="match status" value="1"/>
</dbReference>
<evidence type="ECO:0000313" key="4">
    <source>
        <dbReference type="Proteomes" id="UP001497512"/>
    </source>
</evidence>
<reference evidence="3" key="1">
    <citation type="submission" date="2024-02" db="EMBL/GenBank/DDBJ databases">
        <authorList>
            <consortium name="ELIXIR-Norway"/>
            <consortium name="Elixir Norway"/>
        </authorList>
    </citation>
    <scope>NUCLEOTIDE SEQUENCE</scope>
</reference>
<dbReference type="CDD" id="cd00431">
    <property type="entry name" value="cysteine_hydrolases"/>
    <property type="match status" value="1"/>
</dbReference>
<protein>
    <recommendedName>
        <fullName evidence="2">Isochorismatase-like domain-containing protein</fullName>
    </recommendedName>
</protein>
<dbReference type="InterPro" id="IPR036380">
    <property type="entry name" value="Isochorismatase-like_sf"/>
</dbReference>
<gene>
    <name evidence="3" type="ORF">CSSPTR1EN2_LOCUS7513</name>
</gene>
<dbReference type="EMBL" id="OZ019906">
    <property type="protein sequence ID" value="CAK9204692.1"/>
    <property type="molecule type" value="Genomic_DNA"/>
</dbReference>
<evidence type="ECO:0000313" key="3">
    <source>
        <dbReference type="EMBL" id="CAK9204692.1"/>
    </source>
</evidence>
<dbReference type="InterPro" id="IPR000868">
    <property type="entry name" value="Isochorismatase-like_dom"/>
</dbReference>
<organism evidence="3 4">
    <name type="scientific">Sphagnum troendelagicum</name>
    <dbReference type="NCBI Taxonomy" id="128251"/>
    <lineage>
        <taxon>Eukaryota</taxon>
        <taxon>Viridiplantae</taxon>
        <taxon>Streptophyta</taxon>
        <taxon>Embryophyta</taxon>
        <taxon>Bryophyta</taxon>
        <taxon>Sphagnophytina</taxon>
        <taxon>Sphagnopsida</taxon>
        <taxon>Sphagnales</taxon>
        <taxon>Sphagnaceae</taxon>
        <taxon>Sphagnum</taxon>
    </lineage>
</organism>
<dbReference type="PANTHER" id="PTHR47297:SF2">
    <property type="entry name" value="OS02G0606800 PROTEIN"/>
    <property type="match status" value="1"/>
</dbReference>
<proteinExistence type="inferred from homology"/>
<dbReference type="Proteomes" id="UP001497512">
    <property type="component" value="Chromosome 14"/>
</dbReference>
<comment type="similarity">
    <text evidence="1">Belongs to the isochorismatase family.</text>
</comment>
<dbReference type="InterPro" id="IPR044717">
    <property type="entry name" value="NIC1"/>
</dbReference>
<dbReference type="SUPFAM" id="SSF52499">
    <property type="entry name" value="Isochorismatase-like hydrolases"/>
    <property type="match status" value="1"/>
</dbReference>
<dbReference type="Gene3D" id="3.40.50.850">
    <property type="entry name" value="Isochorismatase-like"/>
    <property type="match status" value="1"/>
</dbReference>
<name>A0ABP0TU83_9BRYO</name>
<evidence type="ECO:0000259" key="2">
    <source>
        <dbReference type="Pfam" id="PF00857"/>
    </source>
</evidence>
<feature type="domain" description="Isochorismatase-like" evidence="2">
    <location>
        <begin position="39"/>
        <end position="213"/>
    </location>
</feature>
<dbReference type="Pfam" id="PF00857">
    <property type="entry name" value="Isochorismatase"/>
    <property type="match status" value="1"/>
</dbReference>
<keyword evidence="4" id="KW-1185">Reference proteome</keyword>
<accession>A0ABP0TU83</accession>